<proteinExistence type="predicted"/>
<sequence length="106" mass="11030">MGGGKGSCRDGGRLGRYEVTPARADRTPARRVTGTAVQVRPRTGGGRVTQPTAVHGTGGGRSHEVPAGHRRLAPSDLADHRRRHTQAAAPGPRRSSGPDGRSRVGP</sequence>
<reference evidence="2" key="2">
    <citation type="submission" date="2020-09" db="EMBL/GenBank/DDBJ databases">
        <authorList>
            <person name="Sun Q."/>
            <person name="Ohkuma M."/>
        </authorList>
    </citation>
    <scope>NUCLEOTIDE SEQUENCE</scope>
    <source>
        <strain evidence="2">JCM 4346</strain>
    </source>
</reference>
<evidence type="ECO:0000256" key="1">
    <source>
        <dbReference type="SAM" id="MobiDB-lite"/>
    </source>
</evidence>
<comment type="caution">
    <text evidence="2">The sequence shown here is derived from an EMBL/GenBank/DDBJ whole genome shotgun (WGS) entry which is preliminary data.</text>
</comment>
<feature type="compositionally biased region" description="Basic and acidic residues" evidence="1">
    <location>
        <begin position="7"/>
        <end position="16"/>
    </location>
</feature>
<evidence type="ECO:0000313" key="3">
    <source>
        <dbReference type="Proteomes" id="UP000658320"/>
    </source>
</evidence>
<protein>
    <submittedName>
        <fullName evidence="2">Uncharacterized protein</fullName>
    </submittedName>
</protein>
<gene>
    <name evidence="2" type="ORF">GCM10010251_85820</name>
</gene>
<organism evidence="2 3">
    <name type="scientific">Streptomyces aurantiogriseus</name>
    <dbReference type="NCBI Taxonomy" id="66870"/>
    <lineage>
        <taxon>Bacteria</taxon>
        <taxon>Bacillati</taxon>
        <taxon>Actinomycetota</taxon>
        <taxon>Actinomycetes</taxon>
        <taxon>Kitasatosporales</taxon>
        <taxon>Streptomycetaceae</taxon>
        <taxon>Streptomyces</taxon>
    </lineage>
</organism>
<dbReference type="Proteomes" id="UP000658320">
    <property type="component" value="Unassembled WGS sequence"/>
</dbReference>
<name>A0A918FMG0_9ACTN</name>
<feature type="region of interest" description="Disordered" evidence="1">
    <location>
        <begin position="1"/>
        <end position="106"/>
    </location>
</feature>
<dbReference type="EMBL" id="BMSX01000032">
    <property type="protein sequence ID" value="GGR55775.1"/>
    <property type="molecule type" value="Genomic_DNA"/>
</dbReference>
<dbReference type="AlphaFoldDB" id="A0A918FMG0"/>
<keyword evidence="3" id="KW-1185">Reference proteome</keyword>
<feature type="compositionally biased region" description="Low complexity" evidence="1">
    <location>
        <begin position="90"/>
        <end position="106"/>
    </location>
</feature>
<accession>A0A918FMG0</accession>
<evidence type="ECO:0000313" key="2">
    <source>
        <dbReference type="EMBL" id="GGR55775.1"/>
    </source>
</evidence>
<reference evidence="2" key="1">
    <citation type="journal article" date="2014" name="Int. J. Syst. Evol. Microbiol.">
        <title>Complete genome sequence of Corynebacterium casei LMG S-19264T (=DSM 44701T), isolated from a smear-ripened cheese.</title>
        <authorList>
            <consortium name="US DOE Joint Genome Institute (JGI-PGF)"/>
            <person name="Walter F."/>
            <person name="Albersmeier A."/>
            <person name="Kalinowski J."/>
            <person name="Ruckert C."/>
        </authorList>
    </citation>
    <scope>NUCLEOTIDE SEQUENCE</scope>
    <source>
        <strain evidence="2">JCM 4346</strain>
    </source>
</reference>